<name>A0ABU0TW01_MICTR</name>
<dbReference type="InterPro" id="IPR029060">
    <property type="entry name" value="PIN-like_dom_sf"/>
</dbReference>
<dbReference type="EMBL" id="JAUTBF010000001">
    <property type="protein sequence ID" value="MDQ1123836.1"/>
    <property type="molecule type" value="Genomic_DNA"/>
</dbReference>
<dbReference type="InterPro" id="IPR022907">
    <property type="entry name" value="VapC_family"/>
</dbReference>
<keyword evidence="3 6" id="KW-0479">Metal-binding</keyword>
<keyword evidence="9" id="KW-1185">Reference proteome</keyword>
<accession>A0ABU0TW01</accession>
<organism evidence="8 9">
    <name type="scientific">Microbacterium trichothecenolyticum</name>
    <name type="common">Aureobacterium trichothecenolyticum</name>
    <dbReference type="NCBI Taxonomy" id="69370"/>
    <lineage>
        <taxon>Bacteria</taxon>
        <taxon>Bacillati</taxon>
        <taxon>Actinomycetota</taxon>
        <taxon>Actinomycetes</taxon>
        <taxon>Micrococcales</taxon>
        <taxon>Microbacteriaceae</taxon>
        <taxon>Microbacterium</taxon>
    </lineage>
</organism>
<feature type="binding site" evidence="6">
    <location>
        <position position="94"/>
    </location>
    <ligand>
        <name>Mg(2+)</name>
        <dbReference type="ChEBI" id="CHEBI:18420"/>
    </ligand>
</feature>
<keyword evidence="5 6" id="KW-0460">Magnesium</keyword>
<dbReference type="Proteomes" id="UP001226691">
    <property type="component" value="Unassembled WGS sequence"/>
</dbReference>
<keyword evidence="2 6" id="KW-0540">Nuclease</keyword>
<sequence>MIYVDSCLVIYAVERDDETGDRARAALSATDTPLATSPLVMLEALVKPMRDADAEAQVRMWSAFDQFELLPVDADAYLDAALLRARHRSLRTADALHLAVARHAGCTALWTNDSRLAEASGGLAVDVIRAG</sequence>
<evidence type="ECO:0000256" key="3">
    <source>
        <dbReference type="ARBA" id="ARBA00022723"/>
    </source>
</evidence>
<evidence type="ECO:0000256" key="5">
    <source>
        <dbReference type="ARBA" id="ARBA00022842"/>
    </source>
</evidence>
<dbReference type="SUPFAM" id="SSF88723">
    <property type="entry name" value="PIN domain-like"/>
    <property type="match status" value="1"/>
</dbReference>
<evidence type="ECO:0000256" key="4">
    <source>
        <dbReference type="ARBA" id="ARBA00022801"/>
    </source>
</evidence>
<dbReference type="InterPro" id="IPR002716">
    <property type="entry name" value="PIN_dom"/>
</dbReference>
<proteinExistence type="inferred from homology"/>
<dbReference type="RefSeq" id="WP_307483947.1">
    <property type="nucleotide sequence ID" value="NZ_JAUTBF010000001.1"/>
</dbReference>
<keyword evidence="4 6" id="KW-0378">Hydrolase</keyword>
<evidence type="ECO:0000256" key="1">
    <source>
        <dbReference type="ARBA" id="ARBA00022649"/>
    </source>
</evidence>
<feature type="domain" description="PIN" evidence="7">
    <location>
        <begin position="2"/>
        <end position="120"/>
    </location>
</feature>
<dbReference type="CDD" id="cd09874">
    <property type="entry name" value="PIN_MT3492-like"/>
    <property type="match status" value="1"/>
</dbReference>
<comment type="function">
    <text evidence="6">Toxic component of a toxin-antitoxin (TA) system. An RNase.</text>
</comment>
<evidence type="ECO:0000259" key="7">
    <source>
        <dbReference type="Pfam" id="PF01850"/>
    </source>
</evidence>
<comment type="caution">
    <text evidence="8">The sequence shown here is derived from an EMBL/GenBank/DDBJ whole genome shotgun (WGS) entry which is preliminary data.</text>
</comment>
<dbReference type="EC" id="3.1.-.-" evidence="6"/>
<evidence type="ECO:0000256" key="6">
    <source>
        <dbReference type="HAMAP-Rule" id="MF_00265"/>
    </source>
</evidence>
<comment type="similarity">
    <text evidence="6">Belongs to the PINc/VapC protein family.</text>
</comment>
<protein>
    <recommendedName>
        <fullName evidence="6">Ribonuclease VapC</fullName>
        <shortName evidence="6">RNase VapC</shortName>
        <ecNumber evidence="6">3.1.-.-</ecNumber>
    </recommendedName>
    <alternativeName>
        <fullName evidence="6">Toxin VapC</fullName>
    </alternativeName>
</protein>
<dbReference type="PANTHER" id="PTHR38826">
    <property type="entry name" value="RIBONUCLEASE VAPC13"/>
    <property type="match status" value="1"/>
</dbReference>
<dbReference type="PANTHER" id="PTHR38826:SF5">
    <property type="entry name" value="RIBONUCLEASE VAPC13"/>
    <property type="match status" value="1"/>
</dbReference>
<dbReference type="HAMAP" id="MF_00265">
    <property type="entry name" value="VapC_Nob1"/>
    <property type="match status" value="1"/>
</dbReference>
<dbReference type="InterPro" id="IPR052106">
    <property type="entry name" value="PINc/VapC_TA"/>
</dbReference>
<evidence type="ECO:0000313" key="8">
    <source>
        <dbReference type="EMBL" id="MDQ1123836.1"/>
    </source>
</evidence>
<feature type="binding site" evidence="6">
    <location>
        <position position="5"/>
    </location>
    <ligand>
        <name>Mg(2+)</name>
        <dbReference type="ChEBI" id="CHEBI:18420"/>
    </ligand>
</feature>
<evidence type="ECO:0000256" key="2">
    <source>
        <dbReference type="ARBA" id="ARBA00022722"/>
    </source>
</evidence>
<keyword evidence="6" id="KW-0800">Toxin</keyword>
<keyword evidence="1 6" id="KW-1277">Toxin-antitoxin system</keyword>
<evidence type="ECO:0000313" key="9">
    <source>
        <dbReference type="Proteomes" id="UP001226691"/>
    </source>
</evidence>
<reference evidence="8 9" key="1">
    <citation type="submission" date="2023-07" db="EMBL/GenBank/DDBJ databases">
        <title>Functional and genomic diversity of the sorghum phyllosphere microbiome.</title>
        <authorList>
            <person name="Shade A."/>
        </authorList>
    </citation>
    <scope>NUCLEOTIDE SEQUENCE [LARGE SCALE GENOMIC DNA]</scope>
    <source>
        <strain evidence="8 9">SORGH_AS_1207</strain>
    </source>
</reference>
<dbReference type="Gene3D" id="3.40.50.1010">
    <property type="entry name" value="5'-nuclease"/>
    <property type="match status" value="1"/>
</dbReference>
<dbReference type="Pfam" id="PF01850">
    <property type="entry name" value="PIN"/>
    <property type="match status" value="1"/>
</dbReference>
<gene>
    <name evidence="6" type="primary">vapC</name>
    <name evidence="8" type="ORF">QE412_002409</name>
</gene>
<comment type="cofactor">
    <cofactor evidence="6">
        <name>Mg(2+)</name>
        <dbReference type="ChEBI" id="CHEBI:18420"/>
    </cofactor>
</comment>